<protein>
    <submittedName>
        <fullName evidence="2">12397_t:CDS:1</fullName>
    </submittedName>
</protein>
<feature type="non-terminal residue" evidence="2">
    <location>
        <position position="401"/>
    </location>
</feature>
<evidence type="ECO:0000313" key="3">
    <source>
        <dbReference type="Proteomes" id="UP000789405"/>
    </source>
</evidence>
<evidence type="ECO:0000256" key="1">
    <source>
        <dbReference type="SAM" id="MobiDB-lite"/>
    </source>
</evidence>
<feature type="region of interest" description="Disordered" evidence="1">
    <location>
        <begin position="1"/>
        <end position="29"/>
    </location>
</feature>
<organism evidence="2 3">
    <name type="scientific">Dentiscutata erythropus</name>
    <dbReference type="NCBI Taxonomy" id="1348616"/>
    <lineage>
        <taxon>Eukaryota</taxon>
        <taxon>Fungi</taxon>
        <taxon>Fungi incertae sedis</taxon>
        <taxon>Mucoromycota</taxon>
        <taxon>Glomeromycotina</taxon>
        <taxon>Glomeromycetes</taxon>
        <taxon>Diversisporales</taxon>
        <taxon>Gigasporaceae</taxon>
        <taxon>Dentiscutata</taxon>
    </lineage>
</organism>
<name>A0A9N9FPS7_9GLOM</name>
<dbReference type="OrthoDB" id="27214at2759"/>
<gene>
    <name evidence="2" type="ORF">DERYTH_LOCUS5122</name>
</gene>
<keyword evidence="3" id="KW-1185">Reference proteome</keyword>
<reference evidence="2" key="1">
    <citation type="submission" date="2021-06" db="EMBL/GenBank/DDBJ databases">
        <authorList>
            <person name="Kallberg Y."/>
            <person name="Tangrot J."/>
            <person name="Rosling A."/>
        </authorList>
    </citation>
    <scope>NUCLEOTIDE SEQUENCE</scope>
    <source>
        <strain evidence="2">MA453B</strain>
    </source>
</reference>
<dbReference type="EMBL" id="CAJVPY010002082">
    <property type="protein sequence ID" value="CAG8547888.1"/>
    <property type="molecule type" value="Genomic_DNA"/>
</dbReference>
<sequence length="401" mass="45180">MGNLPFSSVSTTTHSSRITSSSTTHSSHISVCTDEIEVPEDSFSDFNVHCDDEEAVAEEIEANLEEETNSDLESESGEEISEDTYSLAVNQEFGSWKEVDDILLYSSVDPEGIQTIKVFRDDLNSSNVGCEVTHIDGSPALDVITDFAKNNIKNSRDLGVRFNLALVSLQLSNQNYSIIDGNFALRSTLPKNENVTYDIKCSNTNDTKKLIRPWKISANNDNYTNFYNFTDFKSYYESTCLIESSIQSTPFRKAKNLNLQTEQLADNKISITGENITYIGDFTMVLKISDIGVIVIPTFGPDIKKYSYSQIIMELVDKFDTLAKSGVKKAYGGYIELSQYLNNLFFSQKKASFPRDIKINNITTFLIKQVYELNFQLADFAPKSTLSYTTYEPFNNSDEYI</sequence>
<dbReference type="Proteomes" id="UP000789405">
    <property type="component" value="Unassembled WGS sequence"/>
</dbReference>
<evidence type="ECO:0000313" key="2">
    <source>
        <dbReference type="EMBL" id="CAG8547888.1"/>
    </source>
</evidence>
<feature type="compositionally biased region" description="Low complexity" evidence="1">
    <location>
        <begin position="7"/>
        <end position="29"/>
    </location>
</feature>
<accession>A0A9N9FPS7</accession>
<proteinExistence type="predicted"/>
<dbReference type="AlphaFoldDB" id="A0A9N9FPS7"/>
<comment type="caution">
    <text evidence="2">The sequence shown here is derived from an EMBL/GenBank/DDBJ whole genome shotgun (WGS) entry which is preliminary data.</text>
</comment>